<accession>A0A484ASE9</accession>
<keyword evidence="2" id="KW-1185">Reference proteome</keyword>
<evidence type="ECO:0000313" key="2">
    <source>
        <dbReference type="Proteomes" id="UP000295192"/>
    </source>
</evidence>
<proteinExistence type="predicted"/>
<protein>
    <submittedName>
        <fullName evidence="1">Uncharacterized protein</fullName>
    </submittedName>
</protein>
<comment type="caution">
    <text evidence="1">The sequence shown here is derived from an EMBL/GenBank/DDBJ whole genome shotgun (WGS) entry which is preliminary data.</text>
</comment>
<dbReference type="EMBL" id="LSRL02001163">
    <property type="protein sequence ID" value="TDG39308.1"/>
    <property type="molecule type" value="Genomic_DNA"/>
</dbReference>
<evidence type="ECO:0000313" key="1">
    <source>
        <dbReference type="EMBL" id="TDG39308.1"/>
    </source>
</evidence>
<dbReference type="AlphaFoldDB" id="A0A484ASE9"/>
<name>A0A484ASE9_DRONA</name>
<reference evidence="1 2" key="1">
    <citation type="journal article" date="2019" name="J. Hered.">
        <title>An Improved Genome Assembly for Drosophila navojoa, the Basal Species in the mojavensis Cluster.</title>
        <authorList>
            <person name="Vanderlinde T."/>
            <person name="Dupim E.G."/>
            <person name="Nazario-Yepiz N.O."/>
            <person name="Carvalho A.B."/>
        </authorList>
    </citation>
    <scope>NUCLEOTIDE SEQUENCE [LARGE SCALE GENOMIC DNA]</scope>
    <source>
        <strain evidence="1">Navoj_Jal97</strain>
        <tissue evidence="1">Whole organism</tissue>
    </source>
</reference>
<organism evidence="1 2">
    <name type="scientific">Drosophila navojoa</name>
    <name type="common">Fruit fly</name>
    <dbReference type="NCBI Taxonomy" id="7232"/>
    <lineage>
        <taxon>Eukaryota</taxon>
        <taxon>Metazoa</taxon>
        <taxon>Ecdysozoa</taxon>
        <taxon>Arthropoda</taxon>
        <taxon>Hexapoda</taxon>
        <taxon>Insecta</taxon>
        <taxon>Pterygota</taxon>
        <taxon>Neoptera</taxon>
        <taxon>Endopterygota</taxon>
        <taxon>Diptera</taxon>
        <taxon>Brachycera</taxon>
        <taxon>Muscomorpha</taxon>
        <taxon>Ephydroidea</taxon>
        <taxon>Drosophilidae</taxon>
        <taxon>Drosophila</taxon>
    </lineage>
</organism>
<dbReference type="Proteomes" id="UP000295192">
    <property type="component" value="Unassembled WGS sequence"/>
</dbReference>
<sequence>MFPMPSFIIPARAGSTSYMEEIHGYSQHRKGNCGGYLNGRWLVTFHDLLAHFAEWANWWPVASGLAWLNMQLAGLTAACRRLQQLNSRQLCATSGQQV</sequence>
<gene>
    <name evidence="1" type="ORF">AWZ03_014268</name>
</gene>